<name>A0A7C8I900_9PLEO</name>
<dbReference type="EMBL" id="JAADJZ010000012">
    <property type="protein sequence ID" value="KAF2871172.1"/>
    <property type="molecule type" value="Genomic_DNA"/>
</dbReference>
<keyword evidence="1" id="KW-0677">Repeat</keyword>
<evidence type="ECO:0000256" key="2">
    <source>
        <dbReference type="ARBA" id="ARBA00023043"/>
    </source>
</evidence>
<dbReference type="OrthoDB" id="3787333at2759"/>
<organism evidence="3 4">
    <name type="scientific">Massariosphaeria phaeospora</name>
    <dbReference type="NCBI Taxonomy" id="100035"/>
    <lineage>
        <taxon>Eukaryota</taxon>
        <taxon>Fungi</taxon>
        <taxon>Dikarya</taxon>
        <taxon>Ascomycota</taxon>
        <taxon>Pezizomycotina</taxon>
        <taxon>Dothideomycetes</taxon>
        <taxon>Pleosporomycetidae</taxon>
        <taxon>Pleosporales</taxon>
        <taxon>Pleosporales incertae sedis</taxon>
        <taxon>Massariosphaeria</taxon>
    </lineage>
</organism>
<dbReference type="InterPro" id="IPR036770">
    <property type="entry name" value="Ankyrin_rpt-contain_sf"/>
</dbReference>
<dbReference type="Gene3D" id="1.25.40.20">
    <property type="entry name" value="Ankyrin repeat-containing domain"/>
    <property type="match status" value="1"/>
</dbReference>
<dbReference type="SMART" id="SM00248">
    <property type="entry name" value="ANK"/>
    <property type="match status" value="5"/>
</dbReference>
<protein>
    <recommendedName>
        <fullName evidence="5">Ankyrin repeat-containing domain protein</fullName>
    </recommendedName>
</protein>
<evidence type="ECO:0008006" key="5">
    <source>
        <dbReference type="Google" id="ProtNLM"/>
    </source>
</evidence>
<dbReference type="SUPFAM" id="SSF48403">
    <property type="entry name" value="Ankyrin repeat"/>
    <property type="match status" value="1"/>
</dbReference>
<keyword evidence="2" id="KW-0040">ANK repeat</keyword>
<evidence type="ECO:0000313" key="4">
    <source>
        <dbReference type="Proteomes" id="UP000481861"/>
    </source>
</evidence>
<accession>A0A7C8I900</accession>
<dbReference type="InterPro" id="IPR002110">
    <property type="entry name" value="Ankyrin_rpt"/>
</dbReference>
<dbReference type="Proteomes" id="UP000481861">
    <property type="component" value="Unassembled WGS sequence"/>
</dbReference>
<dbReference type="PANTHER" id="PTHR24198:SF165">
    <property type="entry name" value="ANKYRIN REPEAT-CONTAINING PROTEIN-RELATED"/>
    <property type="match status" value="1"/>
</dbReference>
<comment type="caution">
    <text evidence="3">The sequence shown here is derived from an EMBL/GenBank/DDBJ whole genome shotgun (WGS) entry which is preliminary data.</text>
</comment>
<dbReference type="AlphaFoldDB" id="A0A7C8I900"/>
<proteinExistence type="predicted"/>
<keyword evidence="4" id="KW-1185">Reference proteome</keyword>
<evidence type="ECO:0000313" key="3">
    <source>
        <dbReference type="EMBL" id="KAF2871172.1"/>
    </source>
</evidence>
<reference evidence="3 4" key="1">
    <citation type="submission" date="2020-01" db="EMBL/GenBank/DDBJ databases">
        <authorList>
            <consortium name="DOE Joint Genome Institute"/>
            <person name="Haridas S."/>
            <person name="Albert R."/>
            <person name="Binder M."/>
            <person name="Bloem J."/>
            <person name="Labutti K."/>
            <person name="Salamov A."/>
            <person name="Andreopoulos B."/>
            <person name="Baker S.E."/>
            <person name="Barry K."/>
            <person name="Bills G."/>
            <person name="Bluhm B.H."/>
            <person name="Cannon C."/>
            <person name="Castanera R."/>
            <person name="Culley D.E."/>
            <person name="Daum C."/>
            <person name="Ezra D."/>
            <person name="Gonzalez J.B."/>
            <person name="Henrissat B."/>
            <person name="Kuo A."/>
            <person name="Liang C."/>
            <person name="Lipzen A."/>
            <person name="Lutzoni F."/>
            <person name="Magnuson J."/>
            <person name="Mondo S."/>
            <person name="Nolan M."/>
            <person name="Ohm R."/>
            <person name="Pangilinan J."/>
            <person name="Park H.-J.H."/>
            <person name="Ramirez L."/>
            <person name="Alfaro M."/>
            <person name="Sun H."/>
            <person name="Tritt A."/>
            <person name="Yoshinaga Y."/>
            <person name="Zwiers L.-H.L."/>
            <person name="Turgeon B.G."/>
            <person name="Goodwin S.B."/>
            <person name="Spatafora J.W."/>
            <person name="Crous P.W."/>
            <person name="Grigoriev I.V."/>
        </authorList>
    </citation>
    <scope>NUCLEOTIDE SEQUENCE [LARGE SCALE GENOMIC DNA]</scope>
    <source>
        <strain evidence="3 4">CBS 611.86</strain>
    </source>
</reference>
<evidence type="ECO:0000256" key="1">
    <source>
        <dbReference type="ARBA" id="ARBA00022737"/>
    </source>
</evidence>
<dbReference type="PANTHER" id="PTHR24198">
    <property type="entry name" value="ANKYRIN REPEAT AND PROTEIN KINASE DOMAIN-CONTAINING PROTEIN"/>
    <property type="match status" value="1"/>
</dbReference>
<sequence length="462" mass="52323">MLAKEKFLTSDSPPLCQHASLDDDMIEFLTRYIATKPYEDNAESNDLFPAFINTIVDKIMELDCRSGDAEKVRYGHIRTLFHRIAKRVHLNGGPILDRAPLRSPWESVLVAAIYLDNRTVIAKLMTMKRFLSLENKSEVSHRALMAAVWMENLDLTRTLLERGAWPAREEASIYRSCFDTAVQASNAEEVVPMLLDACECRPNRVTMAIPLAFELGKLAVATSLCSFSNRDLTLALCENGWQHGLEELRHQGFQPALCMSHMTITRHDYYMAAAQGGHVSSARMLLEAGEKLTQVQGLSLLLHAAPTPRATEVIRYLLDCGAIRVDQRNEYDEQVANTRVAYCMMLAAQRGNIGFIEALVRHGVPVDDEDDEEFYKDDDVPPPIIAAMAFRQTETVVALKRLGARDRDPMDSIIARHFESGKYPCDPETVSNSNTTYYELFQHVKIRTSYEDRVPYLIEHYL</sequence>
<gene>
    <name evidence="3" type="ORF">BDV95DRAFT_607443</name>
</gene>